<dbReference type="InterPro" id="IPR023214">
    <property type="entry name" value="HAD_sf"/>
</dbReference>
<dbReference type="SMART" id="SM00577">
    <property type="entry name" value="CPDc"/>
    <property type="match status" value="1"/>
</dbReference>
<feature type="compositionally biased region" description="Basic and acidic residues" evidence="14">
    <location>
        <begin position="37"/>
        <end position="52"/>
    </location>
</feature>
<dbReference type="FunFam" id="3.40.50.1000:FF:000019">
    <property type="entry name" value="Mitochondrial import inner membrane translocase subunit TIM50"/>
    <property type="match status" value="1"/>
</dbReference>
<dbReference type="PROSITE" id="PS50969">
    <property type="entry name" value="FCP1"/>
    <property type="match status" value="1"/>
</dbReference>
<evidence type="ECO:0000256" key="2">
    <source>
        <dbReference type="ARBA" id="ARBA00006344"/>
    </source>
</evidence>
<dbReference type="KEGG" id="som:SOMG_01245"/>
<dbReference type="Proteomes" id="UP001212411">
    <property type="component" value="Chromosome 1"/>
</dbReference>
<comment type="subunit">
    <text evidence="13">Component of the TIM23 complex.</text>
</comment>
<reference evidence="16 17" key="1">
    <citation type="journal article" date="2023" name="G3 (Bethesda)">
        <title>A high-quality reference genome for the fission yeast Schizosaccharomyces osmophilus.</title>
        <authorList>
            <person name="Jia G.S."/>
            <person name="Zhang W.C."/>
            <person name="Liang Y."/>
            <person name="Liu X.H."/>
            <person name="Rhind N."/>
            <person name="Pidoux A."/>
            <person name="Brysch-Herzberg M."/>
            <person name="Du L.L."/>
        </authorList>
    </citation>
    <scope>NUCLEOTIDE SEQUENCE [LARGE SCALE GENOMIC DNA]</scope>
    <source>
        <strain evidence="16 17">CBS 15793</strain>
    </source>
</reference>
<comment type="subcellular location">
    <subcellularLocation>
        <location evidence="1 13">Mitochondrion inner membrane</location>
        <topology evidence="1 13">Single-pass membrane protein</topology>
    </subcellularLocation>
</comment>
<evidence type="ECO:0000313" key="17">
    <source>
        <dbReference type="Proteomes" id="UP001212411"/>
    </source>
</evidence>
<keyword evidence="12 13" id="KW-0472">Membrane</keyword>
<dbReference type="GeneID" id="80874727"/>
<protein>
    <recommendedName>
        <fullName evidence="3 13">Mitochondrial import inner membrane translocase subunit TIM50</fullName>
    </recommendedName>
</protein>
<keyword evidence="10 13" id="KW-0811">Translocation</keyword>
<keyword evidence="8 13" id="KW-0809">Transit peptide</keyword>
<evidence type="ECO:0000256" key="13">
    <source>
        <dbReference type="RuleBase" id="RU365079"/>
    </source>
</evidence>
<keyword evidence="11 13" id="KW-0496">Mitochondrion</keyword>
<dbReference type="AlphaFoldDB" id="A0AAE9W8D2"/>
<dbReference type="Pfam" id="PF03031">
    <property type="entry name" value="NIF"/>
    <property type="match status" value="1"/>
</dbReference>
<dbReference type="SUPFAM" id="SSF56784">
    <property type="entry name" value="HAD-like"/>
    <property type="match status" value="1"/>
</dbReference>
<feature type="region of interest" description="Disordered" evidence="14">
    <location>
        <begin position="29"/>
        <end position="53"/>
    </location>
</feature>
<keyword evidence="17" id="KW-1185">Reference proteome</keyword>
<keyword evidence="5 13" id="KW-0812">Transmembrane</keyword>
<organism evidence="16 17">
    <name type="scientific">Schizosaccharomyces osmophilus</name>
    <dbReference type="NCBI Taxonomy" id="2545709"/>
    <lineage>
        <taxon>Eukaryota</taxon>
        <taxon>Fungi</taxon>
        <taxon>Dikarya</taxon>
        <taxon>Ascomycota</taxon>
        <taxon>Taphrinomycotina</taxon>
        <taxon>Schizosaccharomycetes</taxon>
        <taxon>Schizosaccharomycetales</taxon>
        <taxon>Schizosaccharomycetaceae</taxon>
        <taxon>Schizosaccharomyces</taxon>
    </lineage>
</organism>
<comment type="function">
    <text evidence="13">Essential component of the TIM23 complex, a complex that mediates the translocation of transit peptide-containing proteins across the mitochondrial inner membrane.</text>
</comment>
<feature type="transmembrane region" description="Helical" evidence="13">
    <location>
        <begin position="94"/>
        <end position="111"/>
    </location>
</feature>
<proteinExistence type="inferred from homology"/>
<comment type="similarity">
    <text evidence="2 13">Belongs to the TIM50 family.</text>
</comment>
<evidence type="ECO:0000256" key="5">
    <source>
        <dbReference type="ARBA" id="ARBA00022692"/>
    </source>
</evidence>
<dbReference type="GO" id="GO:0005744">
    <property type="term" value="C:TIM23 mitochondrial import inner membrane translocase complex"/>
    <property type="evidence" value="ECO:0007669"/>
    <property type="project" value="UniProtKB-UniRule"/>
</dbReference>
<accession>A0AAE9W8D2</accession>
<evidence type="ECO:0000256" key="7">
    <source>
        <dbReference type="ARBA" id="ARBA00022927"/>
    </source>
</evidence>
<evidence type="ECO:0000256" key="11">
    <source>
        <dbReference type="ARBA" id="ARBA00023128"/>
    </source>
</evidence>
<dbReference type="InterPro" id="IPR036412">
    <property type="entry name" value="HAD-like_sf"/>
</dbReference>
<evidence type="ECO:0000256" key="4">
    <source>
        <dbReference type="ARBA" id="ARBA00022448"/>
    </source>
</evidence>
<dbReference type="GO" id="GO:0015031">
    <property type="term" value="P:protein transport"/>
    <property type="evidence" value="ECO:0007669"/>
    <property type="project" value="UniProtKB-KW"/>
</dbReference>
<keyword evidence="4 13" id="KW-0813">Transport</keyword>
<sequence>MLKRSLVSKSLRFANVRTFSPFVNKRFASEPGFSPEKQSKSSPEENKGKEGKSSLAKELLELNGVNEDPYAGSSDKGPEYVSSTMQRREKQARYAFWGFMGVLGGGILYYGRKYAEDEKDMEKKFPASGYSPVDWWTRVKARSKNFFAYYQEPAFEKLLPDPLPEPYNRPYTLVLDLDDLLIHAGWTREHGWRTAKRPGLDYFLGYLSMYYEIVIFTNQYLATAKPIIDKLDPYHVSVSAVLTREHSKYEDGKLIKDLSYLNRPLSKVIMVDTNPDAYSKQPDNAVSMIPWKGNPKDRELVGLIPLLEFIAIMDIQDVRPVLKSYQGKNIPLEYARREERLRSQLIADWLEKKKHAKSSLFGGRPVSEQPPKLLIDIQRERQKAAYGEFKKYIDEHGPKMLEEEKAREAEQKYSMFDMIFNGDKIQQQQLEQLQQAQSGSATGSSN</sequence>
<evidence type="ECO:0000256" key="6">
    <source>
        <dbReference type="ARBA" id="ARBA00022792"/>
    </source>
</evidence>
<dbReference type="InterPro" id="IPR050365">
    <property type="entry name" value="TIM50"/>
</dbReference>
<feature type="domain" description="FCP1 homology" evidence="15">
    <location>
        <begin position="166"/>
        <end position="310"/>
    </location>
</feature>
<dbReference type="InterPro" id="IPR004274">
    <property type="entry name" value="FCP1_dom"/>
</dbReference>
<evidence type="ECO:0000256" key="8">
    <source>
        <dbReference type="ARBA" id="ARBA00022946"/>
    </source>
</evidence>
<evidence type="ECO:0000256" key="9">
    <source>
        <dbReference type="ARBA" id="ARBA00022989"/>
    </source>
</evidence>
<evidence type="ECO:0000256" key="3">
    <source>
        <dbReference type="ARBA" id="ARBA00020799"/>
    </source>
</evidence>
<dbReference type="PANTHER" id="PTHR12210">
    <property type="entry name" value="DULLARD PROTEIN PHOSPHATASE"/>
    <property type="match status" value="1"/>
</dbReference>
<gene>
    <name evidence="16" type="primary">tim50</name>
    <name evidence="16" type="ORF">SOMG_01245</name>
</gene>
<evidence type="ECO:0000256" key="10">
    <source>
        <dbReference type="ARBA" id="ARBA00023010"/>
    </source>
</evidence>
<name>A0AAE9W8D2_9SCHI</name>
<evidence type="ECO:0000256" key="14">
    <source>
        <dbReference type="SAM" id="MobiDB-lite"/>
    </source>
</evidence>
<evidence type="ECO:0000256" key="1">
    <source>
        <dbReference type="ARBA" id="ARBA00004434"/>
    </source>
</evidence>
<keyword evidence="7 13" id="KW-0653">Protein transport</keyword>
<dbReference type="RefSeq" id="XP_056034989.1">
    <property type="nucleotide sequence ID" value="XM_056180038.1"/>
</dbReference>
<evidence type="ECO:0000313" key="16">
    <source>
        <dbReference type="EMBL" id="WBW70746.1"/>
    </source>
</evidence>
<dbReference type="EMBL" id="CP115611">
    <property type="protein sequence ID" value="WBW70746.1"/>
    <property type="molecule type" value="Genomic_DNA"/>
</dbReference>
<keyword evidence="6" id="KW-0999">Mitochondrion inner membrane</keyword>
<keyword evidence="9 13" id="KW-1133">Transmembrane helix</keyword>
<dbReference type="CDD" id="cd07521">
    <property type="entry name" value="HAD_FCP1-like"/>
    <property type="match status" value="1"/>
</dbReference>
<evidence type="ECO:0000259" key="15">
    <source>
        <dbReference type="PROSITE" id="PS50969"/>
    </source>
</evidence>
<dbReference type="Gene3D" id="3.40.50.1000">
    <property type="entry name" value="HAD superfamily/HAD-like"/>
    <property type="match status" value="1"/>
</dbReference>
<evidence type="ECO:0000256" key="12">
    <source>
        <dbReference type="ARBA" id="ARBA00023136"/>
    </source>
</evidence>